<name>A0A138AVD5_9ACTN</name>
<sequence>MNTRFTVTDPAAAARAAAALPTAMNTLASMINITSQDLRPYPGDPVAPHKALASLAKWQRSQARRESRISAVMLLLHEAGASERGLADALGMSRGTVAARLAQARAEREAEAEEANQ</sequence>
<dbReference type="AlphaFoldDB" id="A0A138AVD5"/>
<proteinExistence type="predicted"/>
<accession>A0A138AVD5</accession>
<reference evidence="2" key="1">
    <citation type="submission" date="2016-02" db="EMBL/GenBank/DDBJ databases">
        <authorList>
            <person name="Wen L."/>
            <person name="He K."/>
            <person name="Yang H."/>
        </authorList>
    </citation>
    <scope>NUCLEOTIDE SEQUENCE [LARGE SCALE GENOMIC DNA]</scope>
    <source>
        <strain evidence="2">JCM 15929</strain>
    </source>
</reference>
<dbReference type="EMBL" id="LSRF01000002">
    <property type="protein sequence ID" value="KXP14336.1"/>
    <property type="molecule type" value="Genomic_DNA"/>
</dbReference>
<organism evidence="1 2">
    <name type="scientific">Tsukamurella pseudospumae</name>
    <dbReference type="NCBI Taxonomy" id="239498"/>
    <lineage>
        <taxon>Bacteria</taxon>
        <taxon>Bacillati</taxon>
        <taxon>Actinomycetota</taxon>
        <taxon>Actinomycetes</taxon>
        <taxon>Mycobacteriales</taxon>
        <taxon>Tsukamurellaceae</taxon>
        <taxon>Tsukamurella</taxon>
    </lineage>
</organism>
<comment type="caution">
    <text evidence="1">The sequence shown here is derived from an EMBL/GenBank/DDBJ whole genome shotgun (WGS) entry which is preliminary data.</text>
</comment>
<protein>
    <submittedName>
        <fullName evidence="1">Uncharacterized protein</fullName>
    </submittedName>
</protein>
<dbReference type="Proteomes" id="UP000070258">
    <property type="component" value="Unassembled WGS sequence"/>
</dbReference>
<evidence type="ECO:0000313" key="1">
    <source>
        <dbReference type="EMBL" id="KXP14336.1"/>
    </source>
</evidence>
<evidence type="ECO:0000313" key="2">
    <source>
        <dbReference type="Proteomes" id="UP000070258"/>
    </source>
</evidence>
<gene>
    <name evidence="1" type="ORF">AXK60_20500</name>
</gene>
<dbReference type="RefSeq" id="WP_068569973.1">
    <property type="nucleotide sequence ID" value="NZ_LSRF01000002.1"/>
</dbReference>